<gene>
    <name evidence="1" type="ORF">MD483_09995</name>
</gene>
<dbReference type="AlphaFoldDB" id="A0A9X3CEG2"/>
<name>A0A9X3CEG2_9VIBR</name>
<dbReference type="Proteomes" id="UP001155586">
    <property type="component" value="Unassembled WGS sequence"/>
</dbReference>
<evidence type="ECO:0000313" key="2">
    <source>
        <dbReference type="Proteomes" id="UP001155586"/>
    </source>
</evidence>
<reference evidence="1" key="1">
    <citation type="submission" date="2022-02" db="EMBL/GenBank/DDBJ databases">
        <title>Vibrio sp. nov., a new bacterium isolated from Bohai sea, China.</title>
        <authorList>
            <person name="Yuan Y."/>
        </authorList>
    </citation>
    <scope>NUCLEOTIDE SEQUENCE</scope>
    <source>
        <strain evidence="1">DBSS07</strain>
    </source>
</reference>
<dbReference type="EMBL" id="JAKRRX010000047">
    <property type="protein sequence ID" value="MCW8334155.1"/>
    <property type="molecule type" value="Genomic_DNA"/>
</dbReference>
<organism evidence="1 2">
    <name type="scientific">Vibrio paucivorans</name>
    <dbReference type="NCBI Taxonomy" id="2829489"/>
    <lineage>
        <taxon>Bacteria</taxon>
        <taxon>Pseudomonadati</taxon>
        <taxon>Pseudomonadota</taxon>
        <taxon>Gammaproteobacteria</taxon>
        <taxon>Vibrionales</taxon>
        <taxon>Vibrionaceae</taxon>
        <taxon>Vibrio</taxon>
    </lineage>
</organism>
<keyword evidence="2" id="KW-1185">Reference proteome</keyword>
<evidence type="ECO:0000313" key="1">
    <source>
        <dbReference type="EMBL" id="MCW8334155.1"/>
    </source>
</evidence>
<dbReference type="RefSeq" id="WP_252031619.1">
    <property type="nucleotide sequence ID" value="NZ_JAKRRX010000047.1"/>
</dbReference>
<comment type="caution">
    <text evidence="1">The sequence shown here is derived from an EMBL/GenBank/DDBJ whole genome shotgun (WGS) entry which is preliminary data.</text>
</comment>
<accession>A0A9X3CEG2</accession>
<dbReference type="SUPFAM" id="SSF54909">
    <property type="entry name" value="Dimeric alpha+beta barrel"/>
    <property type="match status" value="1"/>
</dbReference>
<proteinExistence type="predicted"/>
<protein>
    <recommendedName>
        <fullName evidence="3">Antibiotic biosynthesis monooxygenase</fullName>
    </recommendedName>
</protein>
<evidence type="ECO:0008006" key="3">
    <source>
        <dbReference type="Google" id="ProtNLM"/>
    </source>
</evidence>
<dbReference type="InterPro" id="IPR011008">
    <property type="entry name" value="Dimeric_a/b-barrel"/>
</dbReference>
<sequence>MSQIVEMVKFSLLDTANEQEFITAAERSQQFVKSLPGFLYRSLSHNEETNVWTDTVYWQSMEEAKSAGEQFMACEDCQPLMSLINPESVDMTHQVIKMNSCEG</sequence>